<dbReference type="Proteomes" id="UP001166286">
    <property type="component" value="Unassembled WGS sequence"/>
</dbReference>
<evidence type="ECO:0000313" key="3">
    <source>
        <dbReference type="Proteomes" id="UP001166286"/>
    </source>
</evidence>
<organism evidence="2 3">
    <name type="scientific">Cladonia borealis</name>
    <dbReference type="NCBI Taxonomy" id="184061"/>
    <lineage>
        <taxon>Eukaryota</taxon>
        <taxon>Fungi</taxon>
        <taxon>Dikarya</taxon>
        <taxon>Ascomycota</taxon>
        <taxon>Pezizomycotina</taxon>
        <taxon>Lecanoromycetes</taxon>
        <taxon>OSLEUM clade</taxon>
        <taxon>Lecanoromycetidae</taxon>
        <taxon>Lecanorales</taxon>
        <taxon>Lecanorineae</taxon>
        <taxon>Cladoniaceae</taxon>
        <taxon>Cladonia</taxon>
    </lineage>
</organism>
<keyword evidence="3" id="KW-1185">Reference proteome</keyword>
<comment type="caution">
    <text evidence="2">The sequence shown here is derived from an EMBL/GenBank/DDBJ whole genome shotgun (WGS) entry which is preliminary data.</text>
</comment>
<evidence type="ECO:0000313" key="2">
    <source>
        <dbReference type="EMBL" id="KAK0510113.1"/>
    </source>
</evidence>
<dbReference type="EMBL" id="JAFEKC020000017">
    <property type="protein sequence ID" value="KAK0510113.1"/>
    <property type="molecule type" value="Genomic_DNA"/>
</dbReference>
<proteinExistence type="predicted"/>
<protein>
    <submittedName>
        <fullName evidence="2">Uncharacterized protein</fullName>
    </submittedName>
</protein>
<accession>A0AA39QYM3</accession>
<gene>
    <name evidence="2" type="ORF">JMJ35_007507</name>
</gene>
<evidence type="ECO:0000256" key="1">
    <source>
        <dbReference type="SAM" id="MobiDB-lite"/>
    </source>
</evidence>
<dbReference type="AlphaFoldDB" id="A0AA39QYM3"/>
<name>A0AA39QYM3_9LECA</name>
<reference evidence="2" key="1">
    <citation type="submission" date="2023-03" db="EMBL/GenBank/DDBJ databases">
        <title>Complete genome of Cladonia borealis.</title>
        <authorList>
            <person name="Park H."/>
        </authorList>
    </citation>
    <scope>NUCLEOTIDE SEQUENCE</scope>
    <source>
        <strain evidence="2">ANT050790</strain>
    </source>
</reference>
<feature type="region of interest" description="Disordered" evidence="1">
    <location>
        <begin position="1"/>
        <end position="21"/>
    </location>
</feature>
<sequence>MHKIASERVSGNARKVPHYDPDPEPIKFGQQIVLRTQTPVPAAVLARLHSLYKNYSTVATELLATVMQGDETDFRNSYYRYVIRNIFEQKIEKEAVLAGIFPTFHPQTNLTDELLERFFAIYGVAQGANRELLGEAGDLDNDLVDIWCKDLKCSFNS</sequence>